<dbReference type="AlphaFoldDB" id="A0A2P6VA65"/>
<name>A0A2P6VA65_9CHLO</name>
<dbReference type="InterPro" id="IPR000569">
    <property type="entry name" value="HECT_dom"/>
</dbReference>
<reference evidence="10 11" key="1">
    <citation type="journal article" date="2018" name="Plant J.">
        <title>Genome sequences of Chlorella sorokiniana UTEX 1602 and Micractinium conductrix SAG 241.80: implications to maltose excretion by a green alga.</title>
        <authorList>
            <person name="Arriola M.B."/>
            <person name="Velmurugan N."/>
            <person name="Zhang Y."/>
            <person name="Plunkett M.H."/>
            <person name="Hondzo H."/>
            <person name="Barney B.M."/>
        </authorList>
    </citation>
    <scope>NUCLEOTIDE SEQUENCE [LARGE SCALE GENOMIC DNA]</scope>
    <source>
        <strain evidence="10 11">SAG 241.80</strain>
    </source>
</reference>
<dbReference type="PANTHER" id="PTHR45700">
    <property type="entry name" value="UBIQUITIN-PROTEIN LIGASE E3C"/>
    <property type="match status" value="1"/>
</dbReference>
<evidence type="ECO:0000256" key="2">
    <source>
        <dbReference type="ARBA" id="ARBA00012485"/>
    </source>
</evidence>
<dbReference type="SMART" id="SM00119">
    <property type="entry name" value="HECTc"/>
    <property type="match status" value="1"/>
</dbReference>
<feature type="active site" description="Glycyl thioester intermediate" evidence="7">
    <location>
        <position position="1138"/>
    </location>
</feature>
<dbReference type="EMBL" id="LHPF02000017">
    <property type="protein sequence ID" value="PSC70968.1"/>
    <property type="molecule type" value="Genomic_DNA"/>
</dbReference>
<dbReference type="GO" id="GO:0016874">
    <property type="term" value="F:ligase activity"/>
    <property type="evidence" value="ECO:0007669"/>
    <property type="project" value="UniProtKB-KW"/>
</dbReference>
<dbReference type="STRING" id="554055.A0A2P6VA65"/>
<evidence type="ECO:0000256" key="7">
    <source>
        <dbReference type="PROSITE-ProRule" id="PRU00104"/>
    </source>
</evidence>
<dbReference type="PANTHER" id="PTHR45700:SF2">
    <property type="entry name" value="UBIQUITIN-PROTEIN LIGASE E3C"/>
    <property type="match status" value="1"/>
</dbReference>
<evidence type="ECO:0000256" key="1">
    <source>
        <dbReference type="ARBA" id="ARBA00000885"/>
    </source>
</evidence>
<dbReference type="SUPFAM" id="SSF56204">
    <property type="entry name" value="Hect, E3 ligase catalytic domain"/>
    <property type="match status" value="1"/>
</dbReference>
<feature type="domain" description="HECT" evidence="9">
    <location>
        <begin position="823"/>
        <end position="1170"/>
    </location>
</feature>
<comment type="function">
    <text evidence="5">Probable E3 ubiquitin-protein ligase which mediates ubiquitination and subsequent proteasomal degradation of target proteins.</text>
</comment>
<dbReference type="GO" id="GO:0000209">
    <property type="term" value="P:protein polyubiquitination"/>
    <property type="evidence" value="ECO:0007669"/>
    <property type="project" value="InterPro"/>
</dbReference>
<evidence type="ECO:0000313" key="10">
    <source>
        <dbReference type="EMBL" id="PSC70968.1"/>
    </source>
</evidence>
<keyword evidence="3" id="KW-0808">Transferase</keyword>
<comment type="caution">
    <text evidence="10">The sequence shown here is derived from an EMBL/GenBank/DDBJ whole genome shotgun (WGS) entry which is preliminary data.</text>
</comment>
<evidence type="ECO:0000259" key="9">
    <source>
        <dbReference type="PROSITE" id="PS50237"/>
    </source>
</evidence>
<dbReference type="OrthoDB" id="8068875at2759"/>
<dbReference type="EC" id="2.3.2.26" evidence="2"/>
<dbReference type="FunFam" id="3.30.2410.10:FF:000003">
    <property type="entry name" value="probable E3 ubiquitin-protein ligase HERC4 isoform X1"/>
    <property type="match status" value="1"/>
</dbReference>
<accession>A0A2P6VA65</accession>
<comment type="catalytic activity">
    <reaction evidence="1">
        <text>S-ubiquitinyl-[E2 ubiquitin-conjugating enzyme]-L-cysteine + [acceptor protein]-L-lysine = [E2 ubiquitin-conjugating enzyme]-L-cysteine + N(6)-ubiquitinyl-[acceptor protein]-L-lysine.</text>
        <dbReference type="EC" id="2.3.2.26"/>
    </reaction>
</comment>
<evidence type="ECO:0000313" key="11">
    <source>
        <dbReference type="Proteomes" id="UP000239649"/>
    </source>
</evidence>
<dbReference type="InterPro" id="IPR044611">
    <property type="entry name" value="E3A/B/C-like"/>
</dbReference>
<keyword evidence="11" id="KW-1185">Reference proteome</keyword>
<organism evidence="10 11">
    <name type="scientific">Micractinium conductrix</name>
    <dbReference type="NCBI Taxonomy" id="554055"/>
    <lineage>
        <taxon>Eukaryota</taxon>
        <taxon>Viridiplantae</taxon>
        <taxon>Chlorophyta</taxon>
        <taxon>core chlorophytes</taxon>
        <taxon>Trebouxiophyceae</taxon>
        <taxon>Chlorellales</taxon>
        <taxon>Chlorellaceae</taxon>
        <taxon>Chlorella clade</taxon>
        <taxon>Micractinium</taxon>
    </lineage>
</organism>
<dbReference type="Gene3D" id="3.90.1750.10">
    <property type="entry name" value="Hect, E3 ligase catalytic domains"/>
    <property type="match status" value="1"/>
</dbReference>
<dbReference type="GO" id="GO:0061630">
    <property type="term" value="F:ubiquitin protein ligase activity"/>
    <property type="evidence" value="ECO:0007669"/>
    <property type="project" value="UniProtKB-EC"/>
</dbReference>
<dbReference type="Gene3D" id="3.30.2410.10">
    <property type="entry name" value="Hect, E3 ligase catalytic domain"/>
    <property type="match status" value="1"/>
</dbReference>
<evidence type="ECO:0000256" key="8">
    <source>
        <dbReference type="SAM" id="MobiDB-lite"/>
    </source>
</evidence>
<keyword evidence="4 7" id="KW-0833">Ubl conjugation pathway</keyword>
<evidence type="ECO:0000256" key="3">
    <source>
        <dbReference type="ARBA" id="ARBA00022679"/>
    </source>
</evidence>
<feature type="compositionally biased region" description="Basic and acidic residues" evidence="8">
    <location>
        <begin position="28"/>
        <end position="41"/>
    </location>
</feature>
<dbReference type="Proteomes" id="UP000239649">
    <property type="component" value="Unassembled WGS sequence"/>
</dbReference>
<dbReference type="InterPro" id="IPR035983">
    <property type="entry name" value="Hect_E3_ubiquitin_ligase"/>
</dbReference>
<evidence type="ECO:0000256" key="4">
    <source>
        <dbReference type="ARBA" id="ARBA00022786"/>
    </source>
</evidence>
<dbReference type="FunFam" id="3.30.2160.10:FF:000002">
    <property type="entry name" value="Putative Ubiquitin-protein ligase E3C"/>
    <property type="match status" value="1"/>
</dbReference>
<evidence type="ECO:0000256" key="5">
    <source>
        <dbReference type="ARBA" id="ARBA00057703"/>
    </source>
</evidence>
<dbReference type="Pfam" id="PF00632">
    <property type="entry name" value="HECT"/>
    <property type="match status" value="1"/>
</dbReference>
<dbReference type="Gene3D" id="3.30.2160.10">
    <property type="entry name" value="Hect, E3 ligase catalytic domain"/>
    <property type="match status" value="1"/>
</dbReference>
<protein>
    <recommendedName>
        <fullName evidence="2">HECT-type E3 ubiquitin transferase</fullName>
        <ecNumber evidence="2">2.3.2.26</ecNumber>
    </recommendedName>
</protein>
<dbReference type="GO" id="GO:0006511">
    <property type="term" value="P:ubiquitin-dependent protein catabolic process"/>
    <property type="evidence" value="ECO:0007669"/>
    <property type="project" value="TreeGrafter"/>
</dbReference>
<evidence type="ECO:0000256" key="6">
    <source>
        <dbReference type="ARBA" id="ARBA00061247"/>
    </source>
</evidence>
<comment type="similarity">
    <text evidence="6">Belongs to the UPL family.</text>
</comment>
<dbReference type="CDD" id="cd00078">
    <property type="entry name" value="HECTc"/>
    <property type="match status" value="1"/>
</dbReference>
<sequence>MDFDSRRKTALSGVTRAPREQSSNEVLNKAKQERAARQAERQRQHAALTLARWLRGAQARGASRACLRREWLDSYGLLVAQPQQAVPTAQLRSAVLPPVLAAYLPAAGQAQQRDALLAGAPLPAALLEDTGALRGCFALLLRSLVAANSAHNLLAATTSAAAGGGQEQEQQAVGAEAELVQLSSQLCRLLLLCCSLIGAPSSRSSAGTGSGSSSGTASNTVDPLLQAAAGRLAGLLCDRSHWKGFPPGSEAAQERLQASLYGWLAPLPLLCAAAQRLVALLTGGTATSAADARSSLSPQPPQQQQLTAVLNSLVLAQLRVWRQLAPAATPASNGSAAGAPALHAQAAAQLLQLLATPALLPLLTPATVAQLTAQPSFAELLGAAPAWRPGSSGASSGGGGSALSLLGSLAQLAAGKKARQEAQGKEGRQLDYLPPSALLQQPGVAAALGGAAEALLAPALQGGGGTGCAWQALEQLWPFAEGTFAAQLLERLPLQQFLGLYHSLLLLADQSGCGKGGGRAGAAAAAARLLSALAFGTQLLPRLWRHLATSIGLPLEAPLQATRGWEVASLRRGVAELAPEAAAQLGVFCRVYVHHLAVVDDFEFYERQQPFSLGQQRGIAAALNTLVFRTQLPAQAGGGGGGGGGGRPSNASQLGPSYRMLQAAAPLLHRALYERDARRPFCPPALWLEPYHHLTAAGGAPGDGAAGQPASGAAVVRALLAEHGDVQAHAPGAPASPRGPAAGGAAGLTAAAASRPAALAAILTAAPQCVPFEERVAVFRALIDTDKERCGYHLAPVDDGARPVAITIRRGFVLEDAAAQLARLSCVKARLSITFINQQGLQEAGIDMGGLMKEFFESVAAAGFDPNRGLFSSTPDGFAYPNPLAERLDGGLAALETMGLVLGRALYEGVLLDLPLAPFFVSRLQGRWPLFDDLAALDPEVHRSLGSLKRFEGVAADLGLDFTVESEFLGSTISEELVPGGSRLGVTSANLLQYVYLVADWHLNKRLGTAAAAFGRGLSQVIPPAWLCLFSPREVNQLLGGGDAAALDVEDMQAHVAYSNGYSAGSTTVKHFWAVVRGMSQDEQRALLKFVTSCSRAPLGGFCHLTPPLTIHRVDCGASLLAAVGGKDVDRLPTASTCSNTLKLPTYRRTSTLREKLLYAIRSGAGFELS</sequence>
<dbReference type="PROSITE" id="PS50237">
    <property type="entry name" value="HECT"/>
    <property type="match status" value="1"/>
</dbReference>
<gene>
    <name evidence="10" type="ORF">C2E20_5712</name>
</gene>
<proteinExistence type="inferred from homology"/>
<feature type="region of interest" description="Disordered" evidence="8">
    <location>
        <begin position="1"/>
        <end position="41"/>
    </location>
</feature>